<comment type="similarity">
    <text evidence="8">Belongs to the acetylglutamate kinase family. ArgB subfamily.</text>
</comment>
<dbReference type="EMBL" id="MK814681">
    <property type="protein sequence ID" value="QCI07346.1"/>
    <property type="molecule type" value="Genomic_DNA"/>
</dbReference>
<organism evidence="10">
    <name type="scientific">Leiomenia cribrosa</name>
    <dbReference type="NCBI Taxonomy" id="217483"/>
    <lineage>
        <taxon>Eukaryota</taxon>
        <taxon>Rhodophyta</taxon>
        <taxon>Florideophyceae</taxon>
        <taxon>Rhodymeniophycidae</taxon>
        <taxon>Gigartinales</taxon>
        <taxon>Kallymeniaceae</taxon>
        <taxon>Leiomenia</taxon>
    </lineage>
</organism>
<comment type="pathway">
    <text evidence="1 8">Amino-acid biosynthesis; L-arginine biosynthesis; N(2)-acetyl-L-ornithine from L-glutamate: step 2/4.</text>
</comment>
<dbReference type="GO" id="GO:0005524">
    <property type="term" value="F:ATP binding"/>
    <property type="evidence" value="ECO:0007669"/>
    <property type="project" value="UniProtKB-UniRule"/>
</dbReference>
<gene>
    <name evidence="8 10" type="primary">argB</name>
</gene>
<reference evidence="10" key="2">
    <citation type="submission" date="2019-04" db="EMBL/GenBank/DDBJ databases">
        <authorList>
            <person name="Pasella M."/>
        </authorList>
    </citation>
    <scope>NUCLEOTIDE SEQUENCE</scope>
    <source>
        <strain evidence="10">HV05337</strain>
    </source>
</reference>
<dbReference type="PIRSF" id="PIRSF000728">
    <property type="entry name" value="NAGK"/>
    <property type="match status" value="1"/>
</dbReference>
<dbReference type="PANTHER" id="PTHR23342">
    <property type="entry name" value="N-ACETYLGLUTAMATE SYNTHASE"/>
    <property type="match status" value="1"/>
</dbReference>
<dbReference type="EC" id="2.7.2.8" evidence="8"/>
<dbReference type="PANTHER" id="PTHR23342:SF0">
    <property type="entry name" value="N-ACETYLGLUTAMATE SYNTHASE, MITOCHONDRIAL"/>
    <property type="match status" value="1"/>
</dbReference>
<dbReference type="GO" id="GO:0042450">
    <property type="term" value="P:L-arginine biosynthetic process via ornithine"/>
    <property type="evidence" value="ECO:0007669"/>
    <property type="project" value="UniProtKB-UniRule"/>
</dbReference>
<evidence type="ECO:0000256" key="2">
    <source>
        <dbReference type="ARBA" id="ARBA00022571"/>
    </source>
</evidence>
<keyword evidence="10" id="KW-0934">Plastid</keyword>
<geneLocation type="plastid" evidence="10"/>
<dbReference type="InterPro" id="IPR041727">
    <property type="entry name" value="NAGK-C"/>
</dbReference>
<evidence type="ECO:0000256" key="8">
    <source>
        <dbReference type="HAMAP-Rule" id="MF_00082"/>
    </source>
</evidence>
<evidence type="ECO:0000256" key="1">
    <source>
        <dbReference type="ARBA" id="ARBA00004828"/>
    </source>
</evidence>
<comment type="function">
    <text evidence="8">Catalyzes the ATP-dependent phosphorylation of N-acetyl-L-glutamate.</text>
</comment>
<dbReference type="Pfam" id="PF00696">
    <property type="entry name" value="AA_kinase"/>
    <property type="match status" value="1"/>
</dbReference>
<dbReference type="AlphaFoldDB" id="A0A4D6WVB6"/>
<dbReference type="UniPathway" id="UPA00068">
    <property type="reaction ID" value="UER00107"/>
</dbReference>
<feature type="binding site" evidence="8">
    <location>
        <position position="179"/>
    </location>
    <ligand>
        <name>substrate</name>
    </ligand>
</feature>
<dbReference type="PRINTS" id="PR00474">
    <property type="entry name" value="GLU5KINASE"/>
</dbReference>
<dbReference type="GO" id="GO:0003991">
    <property type="term" value="F:acetylglutamate kinase activity"/>
    <property type="evidence" value="ECO:0007669"/>
    <property type="project" value="UniProtKB-UniRule"/>
</dbReference>
<dbReference type="InterPro" id="IPR001057">
    <property type="entry name" value="Glu/AcGlu_kinase"/>
</dbReference>
<dbReference type="NCBIfam" id="TIGR00761">
    <property type="entry name" value="argB"/>
    <property type="match status" value="1"/>
</dbReference>
<keyword evidence="7 8" id="KW-0067">ATP-binding</keyword>
<dbReference type="GO" id="GO:0005737">
    <property type="term" value="C:cytoplasm"/>
    <property type="evidence" value="ECO:0007669"/>
    <property type="project" value="InterPro"/>
</dbReference>
<evidence type="ECO:0000256" key="5">
    <source>
        <dbReference type="ARBA" id="ARBA00022741"/>
    </source>
</evidence>
<dbReference type="FunFam" id="3.40.1160.10:FF:000004">
    <property type="entry name" value="Acetylglutamate kinase"/>
    <property type="match status" value="1"/>
</dbReference>
<keyword evidence="4 8" id="KW-0808">Transferase</keyword>
<dbReference type="InterPro" id="IPR036393">
    <property type="entry name" value="AceGlu_kinase-like_sf"/>
</dbReference>
<dbReference type="InterPro" id="IPR037528">
    <property type="entry name" value="ArgB"/>
</dbReference>
<sequence>MLNSDQKIEFLSQILPFIKKLSGRIIVIKYGGAAMKNDDLTSKVLDNVLLLSSIGVKVVLVHGGGPMINHWLKKCNIEPKFYNGIRITDEDTMEIVEMVLVGKVNKKLVSMLNTKKQCAVGLSGKDGNLAIASRLFKSEENFVGEINAIDIKVLNLLIKNNYIPIIASIAADKNGQTYNINADTFAGILADALSAEKLVFLTDIPGIMYDINDIGTLIKSINIDKIKELKEEKIISGGMIPKVDCCINAVKGNVKSAHIIDGKVHNGILLELFTNERIGSMITFE</sequence>
<evidence type="ECO:0000259" key="9">
    <source>
        <dbReference type="Pfam" id="PF00696"/>
    </source>
</evidence>
<keyword evidence="6 8" id="KW-0418">Kinase</keyword>
<dbReference type="InterPro" id="IPR004662">
    <property type="entry name" value="AcgluKinase_fam"/>
</dbReference>
<comment type="catalytic activity">
    <reaction evidence="8">
        <text>N-acetyl-L-glutamate + ATP = N-acetyl-L-glutamyl 5-phosphate + ADP</text>
        <dbReference type="Rhea" id="RHEA:14629"/>
        <dbReference type="ChEBI" id="CHEBI:30616"/>
        <dbReference type="ChEBI" id="CHEBI:44337"/>
        <dbReference type="ChEBI" id="CHEBI:57936"/>
        <dbReference type="ChEBI" id="CHEBI:456216"/>
        <dbReference type="EC" id="2.7.2.8"/>
    </reaction>
</comment>
<dbReference type="HAMAP" id="MF_00082">
    <property type="entry name" value="ArgB"/>
    <property type="match status" value="1"/>
</dbReference>
<feature type="site" description="Transition state stabilizer" evidence="8">
    <location>
        <position position="29"/>
    </location>
</feature>
<proteinExistence type="inferred from homology"/>
<feature type="binding site" evidence="8">
    <location>
        <position position="86"/>
    </location>
    <ligand>
        <name>substrate</name>
    </ligand>
</feature>
<accession>A0A4D6WVB6</accession>
<evidence type="ECO:0000256" key="4">
    <source>
        <dbReference type="ARBA" id="ARBA00022679"/>
    </source>
</evidence>
<evidence type="ECO:0000256" key="6">
    <source>
        <dbReference type="ARBA" id="ARBA00022777"/>
    </source>
</evidence>
<dbReference type="SUPFAM" id="SSF53633">
    <property type="entry name" value="Carbamate kinase-like"/>
    <property type="match status" value="1"/>
</dbReference>
<keyword evidence="2 8" id="KW-0055">Arginine biosynthesis</keyword>
<reference evidence="10" key="1">
    <citation type="journal article" date="2019" name="Mol. Phylogenet. Evol.">
        <title>Morphological evolution and classification of the red algal order Ceramiales inferred using plastid phylogenomics.</title>
        <authorList>
            <person name="Diaz-Tapia P."/>
            <person name="Pasella M.M."/>
            <person name="Verbruggen H."/>
            <person name="Maggs C.A."/>
        </authorList>
    </citation>
    <scope>NUCLEOTIDE SEQUENCE</scope>
    <source>
        <strain evidence="10">HV05337</strain>
    </source>
</reference>
<feature type="binding site" evidence="8">
    <location>
        <begin position="64"/>
        <end position="65"/>
    </location>
    <ligand>
        <name>substrate</name>
    </ligand>
</feature>
<evidence type="ECO:0000256" key="3">
    <source>
        <dbReference type="ARBA" id="ARBA00022605"/>
    </source>
</evidence>
<keyword evidence="3 8" id="KW-0028">Amino-acid biosynthesis</keyword>
<feature type="site" description="Transition state stabilizer" evidence="8">
    <location>
        <position position="242"/>
    </location>
</feature>
<dbReference type="InterPro" id="IPR001048">
    <property type="entry name" value="Asp/Glu/Uridylate_kinase"/>
</dbReference>
<dbReference type="Gene3D" id="3.40.1160.10">
    <property type="entry name" value="Acetylglutamate kinase-like"/>
    <property type="match status" value="1"/>
</dbReference>
<evidence type="ECO:0000256" key="7">
    <source>
        <dbReference type="ARBA" id="ARBA00022840"/>
    </source>
</evidence>
<name>A0A4D6WVB6_9FLOR</name>
<protein>
    <recommendedName>
        <fullName evidence="8">Acetylglutamate kinase</fullName>
        <ecNumber evidence="8">2.7.2.8</ecNumber>
    </recommendedName>
    <alternativeName>
        <fullName evidence="8">N-acetyl-L-glutamate 5-phosphotransferase</fullName>
    </alternativeName>
    <alternativeName>
        <fullName evidence="8">NAG kinase</fullName>
        <shortName evidence="8">NAGK</shortName>
    </alternativeName>
</protein>
<feature type="domain" description="Aspartate/glutamate/uridylate kinase" evidence="9">
    <location>
        <begin position="25"/>
        <end position="261"/>
    </location>
</feature>
<dbReference type="CDD" id="cd04250">
    <property type="entry name" value="AAK_NAGK-C"/>
    <property type="match status" value="1"/>
</dbReference>
<keyword evidence="5 8" id="KW-0547">Nucleotide-binding</keyword>
<evidence type="ECO:0000313" key="10">
    <source>
        <dbReference type="EMBL" id="QCI07346.1"/>
    </source>
</evidence>